<dbReference type="AlphaFoldDB" id="A0A0J1CTC9"/>
<organism evidence="2 3">
    <name type="scientific">Caballeronia mineralivorans PML1(12)</name>
    <dbReference type="NCBI Taxonomy" id="908627"/>
    <lineage>
        <taxon>Bacteria</taxon>
        <taxon>Pseudomonadati</taxon>
        <taxon>Pseudomonadota</taxon>
        <taxon>Betaproteobacteria</taxon>
        <taxon>Burkholderiales</taxon>
        <taxon>Burkholderiaceae</taxon>
        <taxon>Caballeronia</taxon>
    </lineage>
</organism>
<comment type="caution">
    <text evidence="2">The sequence shown here is derived from an EMBL/GenBank/DDBJ whole genome shotgun (WGS) entry which is preliminary data.</text>
</comment>
<keyword evidence="3" id="KW-1185">Reference proteome</keyword>
<dbReference type="Proteomes" id="UP000035963">
    <property type="component" value="Unassembled WGS sequence"/>
</dbReference>
<feature type="chain" id="PRO_5005249119" description="DUF4148 domain-containing protein" evidence="1">
    <location>
        <begin position="24"/>
        <end position="93"/>
    </location>
</feature>
<keyword evidence="1" id="KW-0732">Signal</keyword>
<evidence type="ECO:0000313" key="2">
    <source>
        <dbReference type="EMBL" id="KLU23864.1"/>
    </source>
</evidence>
<gene>
    <name evidence="2" type="ORF">EOS_23270</name>
</gene>
<accession>A0A0J1CTC9</accession>
<evidence type="ECO:0008006" key="4">
    <source>
        <dbReference type="Google" id="ProtNLM"/>
    </source>
</evidence>
<protein>
    <recommendedName>
        <fullName evidence="4">DUF4148 domain-containing protein</fullName>
    </recommendedName>
</protein>
<dbReference type="PATRIC" id="fig|908627.4.peg.5195"/>
<reference evidence="2 3" key="1">
    <citation type="journal article" date="2015" name="Genome Announc.">
        <title>Draft Genome Sequence of Burkholderia sp. Strain PML1(12), an Ectomycorrhizosphere-Inhabiting Bacterium with Effective Mineral-Weathering Ability.</title>
        <authorList>
            <person name="Uroz S."/>
            <person name="Oger P."/>
        </authorList>
    </citation>
    <scope>NUCLEOTIDE SEQUENCE [LARGE SCALE GENOMIC DNA]</scope>
    <source>
        <strain evidence="3">PML1(12)</strain>
    </source>
</reference>
<name>A0A0J1CTC9_9BURK</name>
<dbReference type="OrthoDB" id="9133844at2"/>
<evidence type="ECO:0000256" key="1">
    <source>
        <dbReference type="SAM" id="SignalP"/>
    </source>
</evidence>
<feature type="signal peptide" evidence="1">
    <location>
        <begin position="1"/>
        <end position="23"/>
    </location>
</feature>
<sequence length="93" mass="9492">MKTKLIVALLVAFSASAAAPAFASGYGPAPFYKPSVGAPVSQRGQSVQSLAAERDDATGSQAAYGGVVAGHSQAGSRAVVTLRDNRDNVYAHR</sequence>
<dbReference type="RefSeq" id="WP_047849066.1">
    <property type="nucleotide sequence ID" value="NZ_AEJF01000142.1"/>
</dbReference>
<proteinExistence type="predicted"/>
<evidence type="ECO:0000313" key="3">
    <source>
        <dbReference type="Proteomes" id="UP000035963"/>
    </source>
</evidence>
<dbReference type="EMBL" id="AEJF01000142">
    <property type="protein sequence ID" value="KLU23864.1"/>
    <property type="molecule type" value="Genomic_DNA"/>
</dbReference>